<sequence>MAILSSQLYHDSVLTSSIFFGYLMQGKCSSRSMELTKALLTNYLQRNTPYVTKREKEPESIVLGLAASVWSVMQIAAGYDEANGYDEDANLIPPASLGSLSVLLLLNLACHQNADNNKANVYKETLSAFQNARGFILWGVLCGIAVRWGVLCSVAVRWGVLCGVAVKWGVLYGIVMIKNTSWYQAERPIGEVSLGGLIILVFVRTIQLNTLKTRVSSPCRANVYLFICLLLLSKMKVIYVGISLQDRYLHTNCLAALANMSSSFKQLSSTVCQKLIGLLEVSFYEAYRR</sequence>
<dbReference type="GO" id="GO:0007030">
    <property type="term" value="P:Golgi organization"/>
    <property type="evidence" value="ECO:0007669"/>
    <property type="project" value="TreeGrafter"/>
</dbReference>
<comment type="similarity">
    <text evidence="1">Belongs to the dymeclin family.</text>
</comment>
<accession>A0A0M3IUG0</accession>
<feature type="transmembrane region" description="Helical" evidence="5">
    <location>
        <begin position="156"/>
        <end position="177"/>
    </location>
</feature>
<keyword evidence="5" id="KW-0812">Transmembrane</keyword>
<keyword evidence="6" id="KW-1185">Reference proteome</keyword>
<keyword evidence="5" id="KW-0472">Membrane</keyword>
<feature type="transmembrane region" description="Helical" evidence="5">
    <location>
        <begin position="223"/>
        <end position="242"/>
    </location>
</feature>
<organism evidence="6 7">
    <name type="scientific">Ascaris lumbricoides</name>
    <name type="common">Giant roundworm</name>
    <dbReference type="NCBI Taxonomy" id="6252"/>
    <lineage>
        <taxon>Eukaryota</taxon>
        <taxon>Metazoa</taxon>
        <taxon>Ecdysozoa</taxon>
        <taxon>Nematoda</taxon>
        <taxon>Chromadorea</taxon>
        <taxon>Rhabditida</taxon>
        <taxon>Spirurina</taxon>
        <taxon>Ascaridomorpha</taxon>
        <taxon>Ascaridoidea</taxon>
        <taxon>Ascarididae</taxon>
        <taxon>Ascaris</taxon>
    </lineage>
</organism>
<keyword evidence="3" id="KW-0519">Myristate</keyword>
<dbReference type="InterPro" id="IPR019142">
    <property type="entry name" value="Dymeclin"/>
</dbReference>
<reference evidence="7" key="1">
    <citation type="submission" date="2017-02" db="UniProtKB">
        <authorList>
            <consortium name="WormBaseParasite"/>
        </authorList>
    </citation>
    <scope>IDENTIFICATION</scope>
</reference>
<feature type="transmembrane region" description="Helical" evidence="5">
    <location>
        <begin position="131"/>
        <end position="150"/>
    </location>
</feature>
<protein>
    <recommendedName>
        <fullName evidence="2">Dymeclin</fullName>
    </recommendedName>
</protein>
<dbReference type="Proteomes" id="UP000036681">
    <property type="component" value="Unplaced"/>
</dbReference>
<feature type="transmembrane region" description="Helical" evidence="5">
    <location>
        <begin position="189"/>
        <end position="211"/>
    </location>
</feature>
<evidence type="ECO:0000256" key="2">
    <source>
        <dbReference type="ARBA" id="ARBA00015736"/>
    </source>
</evidence>
<dbReference type="AlphaFoldDB" id="A0A0M3IUG0"/>
<evidence type="ECO:0000313" key="7">
    <source>
        <dbReference type="WBParaSite" id="ALUE_0002238801-mRNA-1"/>
    </source>
</evidence>
<evidence type="ECO:0000256" key="1">
    <source>
        <dbReference type="ARBA" id="ARBA00010603"/>
    </source>
</evidence>
<keyword evidence="4" id="KW-0449">Lipoprotein</keyword>
<dbReference type="PANTHER" id="PTHR12895">
    <property type="entry name" value="DYMECLIN"/>
    <property type="match status" value="1"/>
</dbReference>
<evidence type="ECO:0000256" key="5">
    <source>
        <dbReference type="SAM" id="Phobius"/>
    </source>
</evidence>
<keyword evidence="5" id="KW-1133">Transmembrane helix</keyword>
<name>A0A0M3IUG0_ASCLU</name>
<dbReference type="Pfam" id="PF09742">
    <property type="entry name" value="Dymeclin"/>
    <property type="match status" value="2"/>
</dbReference>
<evidence type="ECO:0000256" key="3">
    <source>
        <dbReference type="ARBA" id="ARBA00022707"/>
    </source>
</evidence>
<feature type="transmembrane region" description="Helical" evidence="5">
    <location>
        <begin position="61"/>
        <end position="79"/>
    </location>
</feature>
<dbReference type="WBParaSite" id="ALUE_0002238801-mRNA-1">
    <property type="protein sequence ID" value="ALUE_0002238801-mRNA-1"/>
    <property type="gene ID" value="ALUE_0002238801"/>
</dbReference>
<dbReference type="PANTHER" id="PTHR12895:SF9">
    <property type="entry name" value="DYMECLIN"/>
    <property type="match status" value="1"/>
</dbReference>
<evidence type="ECO:0000313" key="6">
    <source>
        <dbReference type="Proteomes" id="UP000036681"/>
    </source>
</evidence>
<proteinExistence type="inferred from homology"/>
<evidence type="ECO:0000256" key="4">
    <source>
        <dbReference type="ARBA" id="ARBA00023288"/>
    </source>
</evidence>
<feature type="transmembrane region" description="Helical" evidence="5">
    <location>
        <begin position="91"/>
        <end position="110"/>
    </location>
</feature>
<dbReference type="GO" id="GO:0005794">
    <property type="term" value="C:Golgi apparatus"/>
    <property type="evidence" value="ECO:0007669"/>
    <property type="project" value="TreeGrafter"/>
</dbReference>